<keyword evidence="1" id="KW-1133">Transmembrane helix</keyword>
<feature type="transmembrane region" description="Helical" evidence="1">
    <location>
        <begin position="43"/>
        <end position="61"/>
    </location>
</feature>
<reference evidence="2 3" key="1">
    <citation type="submission" date="2017-01" db="EMBL/GenBank/DDBJ databases">
        <title>Genome sequencing of Arcobacter sp. LPB0137.</title>
        <authorList>
            <person name="Lee G.-W."/>
            <person name="Yi H."/>
        </authorList>
    </citation>
    <scope>NUCLEOTIDE SEQUENCE [LARGE SCALE GENOMIC DNA]</scope>
    <source>
        <strain evidence="2 3">LPB0137</strain>
    </source>
</reference>
<keyword evidence="3" id="KW-1185">Reference proteome</keyword>
<feature type="transmembrane region" description="Helical" evidence="1">
    <location>
        <begin position="73"/>
        <end position="93"/>
    </location>
</feature>
<dbReference type="AlphaFoldDB" id="A0A1P8KLT6"/>
<evidence type="ECO:0000256" key="1">
    <source>
        <dbReference type="SAM" id="Phobius"/>
    </source>
</evidence>
<accession>A0A1P8KLT6</accession>
<protein>
    <submittedName>
        <fullName evidence="2">Uncharacterized protein</fullName>
    </submittedName>
</protein>
<evidence type="ECO:0000313" key="2">
    <source>
        <dbReference type="EMBL" id="APW65495.1"/>
    </source>
</evidence>
<dbReference type="Proteomes" id="UP000186074">
    <property type="component" value="Chromosome"/>
</dbReference>
<evidence type="ECO:0000313" key="3">
    <source>
        <dbReference type="Proteomes" id="UP000186074"/>
    </source>
</evidence>
<dbReference type="EMBL" id="CP019070">
    <property type="protein sequence ID" value="APW65495.1"/>
    <property type="molecule type" value="Genomic_DNA"/>
</dbReference>
<keyword evidence="1" id="KW-0472">Membrane</keyword>
<dbReference type="STRING" id="1850254.LPB137_06360"/>
<gene>
    <name evidence="2" type="ORF">LPB137_06360</name>
</gene>
<dbReference type="KEGG" id="alp:LPB137_06360"/>
<sequence length="199" mass="23971">MSLELEDIEEMDKVVEIVEKNGKRYIDDEEILIELRLITLGNFSIKIFLFLCGLVTLLAFIDKGEYANPITYIVFGICLYIFIMTINMFINIYKYKLYITENHFITYRYVKIHKNDIYFKHMSNLESKFLGKQWKLYTNNFFICNYFEESNYDKPNFRDVMYKISKNDFFYKDPASDLYKKISILNNNIKIKLIKKGEE</sequence>
<dbReference type="RefSeq" id="WP_076085922.1">
    <property type="nucleotide sequence ID" value="NZ_CP019070.1"/>
</dbReference>
<organism evidence="2 3">
    <name type="scientific">Poseidonibacter parvus</name>
    <dbReference type="NCBI Taxonomy" id="1850254"/>
    <lineage>
        <taxon>Bacteria</taxon>
        <taxon>Pseudomonadati</taxon>
        <taxon>Campylobacterota</taxon>
        <taxon>Epsilonproteobacteria</taxon>
        <taxon>Campylobacterales</taxon>
        <taxon>Arcobacteraceae</taxon>
        <taxon>Poseidonibacter</taxon>
    </lineage>
</organism>
<proteinExistence type="predicted"/>
<keyword evidence="1" id="KW-0812">Transmembrane</keyword>
<name>A0A1P8KLT6_9BACT</name>